<organism evidence="1 2">
    <name type="scientific">Eretmocerus hayati</name>
    <dbReference type="NCBI Taxonomy" id="131215"/>
    <lineage>
        <taxon>Eukaryota</taxon>
        <taxon>Metazoa</taxon>
        <taxon>Ecdysozoa</taxon>
        <taxon>Arthropoda</taxon>
        <taxon>Hexapoda</taxon>
        <taxon>Insecta</taxon>
        <taxon>Pterygota</taxon>
        <taxon>Neoptera</taxon>
        <taxon>Endopterygota</taxon>
        <taxon>Hymenoptera</taxon>
        <taxon>Apocrita</taxon>
        <taxon>Proctotrupomorpha</taxon>
        <taxon>Chalcidoidea</taxon>
        <taxon>Aphelinidae</taxon>
        <taxon>Aphelininae</taxon>
        <taxon>Eretmocerus</taxon>
    </lineage>
</organism>
<accession>A0ACC2NP23</accession>
<evidence type="ECO:0000313" key="2">
    <source>
        <dbReference type="Proteomes" id="UP001239111"/>
    </source>
</evidence>
<comment type="caution">
    <text evidence="1">The sequence shown here is derived from an EMBL/GenBank/DDBJ whole genome shotgun (WGS) entry which is preliminary data.</text>
</comment>
<gene>
    <name evidence="1" type="ORF">QAD02_002524</name>
</gene>
<evidence type="ECO:0000313" key="1">
    <source>
        <dbReference type="EMBL" id="KAJ8671265.1"/>
    </source>
</evidence>
<name>A0ACC2NP23_9HYME</name>
<protein>
    <submittedName>
        <fullName evidence="1">Uncharacterized protein</fullName>
    </submittedName>
</protein>
<keyword evidence="2" id="KW-1185">Reference proteome</keyword>
<dbReference type="Proteomes" id="UP001239111">
    <property type="component" value="Chromosome 3"/>
</dbReference>
<dbReference type="EMBL" id="CM056743">
    <property type="protein sequence ID" value="KAJ8671265.1"/>
    <property type="molecule type" value="Genomic_DNA"/>
</dbReference>
<sequence>MGVRKTNHAIRIYGNPHSYFLDLVFGSDSTHIIIPGPPNEAMQTSMSLDQWRLSRSFSWMRPMNPSPYVPEETDLRALVMYGNSPSPCSILHLRPWTTGRIIRILQSSRCEFRLKKPSI</sequence>
<reference evidence="1" key="1">
    <citation type="submission" date="2023-04" db="EMBL/GenBank/DDBJ databases">
        <title>A chromosome-level genome assembly of the parasitoid wasp Eretmocerus hayati.</title>
        <authorList>
            <person name="Zhong Y."/>
            <person name="Liu S."/>
            <person name="Liu Y."/>
        </authorList>
    </citation>
    <scope>NUCLEOTIDE SEQUENCE</scope>
    <source>
        <strain evidence="1">ZJU_SS_LIU_2023</strain>
    </source>
</reference>
<proteinExistence type="predicted"/>